<evidence type="ECO:0000313" key="2">
    <source>
        <dbReference type="Proteomes" id="UP001066276"/>
    </source>
</evidence>
<proteinExistence type="predicted"/>
<sequence length="87" mass="8800">MRRPVPQPGVRSGYWQWSGVGGPCRGRVPGPVETCAWPGVKRVCLAAGGGPAGGVGAGGPSGLVLGVGPLGSLARVWWRRRAAAQSV</sequence>
<keyword evidence="2" id="KW-1185">Reference proteome</keyword>
<evidence type="ECO:0000313" key="1">
    <source>
        <dbReference type="EMBL" id="KAJ1174796.1"/>
    </source>
</evidence>
<dbReference type="EMBL" id="JANPWB010000006">
    <property type="protein sequence ID" value="KAJ1174796.1"/>
    <property type="molecule type" value="Genomic_DNA"/>
</dbReference>
<protein>
    <submittedName>
        <fullName evidence="1">Uncharacterized protein</fullName>
    </submittedName>
</protein>
<dbReference type="Proteomes" id="UP001066276">
    <property type="component" value="Chromosome 3_2"/>
</dbReference>
<dbReference type="AlphaFoldDB" id="A0AAV7TEJ4"/>
<comment type="caution">
    <text evidence="1">The sequence shown here is derived from an EMBL/GenBank/DDBJ whole genome shotgun (WGS) entry which is preliminary data.</text>
</comment>
<organism evidence="1 2">
    <name type="scientific">Pleurodeles waltl</name>
    <name type="common">Iberian ribbed newt</name>
    <dbReference type="NCBI Taxonomy" id="8319"/>
    <lineage>
        <taxon>Eukaryota</taxon>
        <taxon>Metazoa</taxon>
        <taxon>Chordata</taxon>
        <taxon>Craniata</taxon>
        <taxon>Vertebrata</taxon>
        <taxon>Euteleostomi</taxon>
        <taxon>Amphibia</taxon>
        <taxon>Batrachia</taxon>
        <taxon>Caudata</taxon>
        <taxon>Salamandroidea</taxon>
        <taxon>Salamandridae</taxon>
        <taxon>Pleurodelinae</taxon>
        <taxon>Pleurodeles</taxon>
    </lineage>
</organism>
<gene>
    <name evidence="1" type="ORF">NDU88_000087</name>
</gene>
<name>A0AAV7TEJ4_PLEWA</name>
<reference evidence="1" key="1">
    <citation type="journal article" date="2022" name="bioRxiv">
        <title>Sequencing and chromosome-scale assembly of the giantPleurodeles waltlgenome.</title>
        <authorList>
            <person name="Brown T."/>
            <person name="Elewa A."/>
            <person name="Iarovenko S."/>
            <person name="Subramanian E."/>
            <person name="Araus A.J."/>
            <person name="Petzold A."/>
            <person name="Susuki M."/>
            <person name="Suzuki K.-i.T."/>
            <person name="Hayashi T."/>
            <person name="Toyoda A."/>
            <person name="Oliveira C."/>
            <person name="Osipova E."/>
            <person name="Leigh N.D."/>
            <person name="Simon A."/>
            <person name="Yun M.H."/>
        </authorList>
    </citation>
    <scope>NUCLEOTIDE SEQUENCE</scope>
    <source>
        <strain evidence="1">20211129_DDA</strain>
        <tissue evidence="1">Liver</tissue>
    </source>
</reference>
<accession>A0AAV7TEJ4</accession>